<organism evidence="5">
    <name type="scientific">Clostridium cellulovorans</name>
    <dbReference type="NCBI Taxonomy" id="1493"/>
    <lineage>
        <taxon>Bacteria</taxon>
        <taxon>Bacillati</taxon>
        <taxon>Bacillota</taxon>
        <taxon>Clostridia</taxon>
        <taxon>Eubacteriales</taxon>
        <taxon>Clostridiaceae</taxon>
        <taxon>Clostridium</taxon>
    </lineage>
</organism>
<dbReference type="Gene3D" id="2.70.98.40">
    <property type="entry name" value="Glycoside hydrolase, family 65, N-terminal domain"/>
    <property type="match status" value="1"/>
</dbReference>
<dbReference type="EMBL" id="AB499170">
    <property type="protein sequence ID" value="BAV13069.1"/>
    <property type="molecule type" value="Genomic_DNA"/>
</dbReference>
<feature type="domain" description="Glycosyl hydrolase 94 catalytic" evidence="4">
    <location>
        <begin position="625"/>
        <end position="818"/>
    </location>
</feature>
<protein>
    <submittedName>
        <fullName evidence="5">Cellobiose phosphorylase</fullName>
    </submittedName>
</protein>
<reference evidence="5" key="1">
    <citation type="submission" date="2009-04" db="EMBL/GenBank/DDBJ databases">
        <title>Clostridium cellulovorans cellulosomal and noncellulosomal genes.</title>
        <authorList>
            <person name="Tamaru Y."/>
        </authorList>
    </citation>
    <scope>NUCLEOTIDE SEQUENCE</scope>
</reference>
<evidence type="ECO:0000259" key="3">
    <source>
        <dbReference type="Pfam" id="PF06165"/>
    </source>
</evidence>
<dbReference type="PANTHER" id="PTHR37469">
    <property type="entry name" value="CELLOBIONIC ACID PHOSPHORYLASE-RELATED"/>
    <property type="match status" value="1"/>
</dbReference>
<dbReference type="Pfam" id="PF17167">
    <property type="entry name" value="Glyco_hydro_94"/>
    <property type="match status" value="1"/>
</dbReference>
<name>A0A173MZS1_CLOCL</name>
<dbReference type="GO" id="GO:0016757">
    <property type="term" value="F:glycosyltransferase activity"/>
    <property type="evidence" value="ECO:0007669"/>
    <property type="project" value="UniProtKB-KW"/>
</dbReference>
<accession>A0A173MZS1</accession>
<dbReference type="InterPro" id="IPR037018">
    <property type="entry name" value="GH65_N"/>
</dbReference>
<evidence type="ECO:0000313" key="5">
    <source>
        <dbReference type="EMBL" id="BAV13069.1"/>
    </source>
</evidence>
<proteinExistence type="predicted"/>
<dbReference type="PANTHER" id="PTHR37469:SF2">
    <property type="entry name" value="CELLOBIONIC ACID PHOSPHORYLASE"/>
    <property type="match status" value="1"/>
</dbReference>
<dbReference type="AlphaFoldDB" id="A0A173MZS1"/>
<sequence>MNEKYKIPSWSFKGNKGEFILEDPHKTSGLYFPLANEAGMMSSITPLLAGDIKTSQNTFLMQPVSSRDLHNSLDSRNFWLNIDEKFIWSATGNSAYQKLMGFKTESEEKVELEAGYLWHKVTRENKVLGVSSEIINFVPVNQDKVELMKVTIKNIGDKKIKFTPTAAVPIYGRSADNIRDHRHVTSLLHRISTNEYGVVINPTLTFDERGHKVNNIVYSVQAVQGDGTSPIGFCPVEEDFVGEGGSLDWPEAIVNNKISFCGKYKTIDGFEAIGAIRFQDCSLEPRESNSYIVIMGINDSGLPIEEYVSSYGELLKFEDELEKNKLYWETKLSSLSFKSSSRDFDMWMKWVEVQPIMRRMYGCSFLPHHDYGRGGRGWRDLWQDCLALLLLEPKQVRELLYNNYGGVRFDGSNATIIGSKPGEFIADRNNISRTWMDHGAWPYLTTKLYIDRSGDLEFLLEKQAYFKDKQCRRSREVDTKWTDEYGRKQKNNDGSIYMGSIIEHMLLQQITAFFNVGENNNIRLEGADWNDGLDMAVEKGESVTFTAFYGSNLMDLSKLLKSIKEKLKIEEIEIALEMTTLFDTLRGRIDYDSVTEKNNLLNSYFDLCIHNVTGEKAMISIDELSSDLERKANWIKEHIRKNEWVKTSDGFEWFNGYYDNDGKPLEGQFKSGIRMTLTGQVFPIMGDIADEEQIEKVILSINKYLKDQKVGGIRLNSNFNEVKLNMGRCFGFAYGHKENGAMFSHMTIMYINALYKRGYVKEGYEILSMIYKHCSDFEKSRILPGIPEYINERGRGMYNYLTGAASWLLLTMVNEVYGIKGSLGDLKIQPKLLMEQFDNNYLASIFTTFRDKKINIVFINERKLEYGSYRIGRATLDGKTIELNLIEDSLVIDKTYIDKLHIDDKHELIINLV</sequence>
<evidence type="ECO:0000259" key="4">
    <source>
        <dbReference type="Pfam" id="PF17167"/>
    </source>
</evidence>
<evidence type="ECO:0000256" key="2">
    <source>
        <dbReference type="ARBA" id="ARBA00022679"/>
    </source>
</evidence>
<evidence type="ECO:0000256" key="1">
    <source>
        <dbReference type="ARBA" id="ARBA00022676"/>
    </source>
</evidence>
<dbReference type="Pfam" id="PF06165">
    <property type="entry name" value="GH94_b-supersand"/>
    <property type="match status" value="1"/>
</dbReference>
<dbReference type="GO" id="GO:0005975">
    <property type="term" value="P:carbohydrate metabolic process"/>
    <property type="evidence" value="ECO:0007669"/>
    <property type="project" value="InterPro"/>
</dbReference>
<dbReference type="InterPro" id="IPR010383">
    <property type="entry name" value="Glyco_hydrolase_94_b-supersand"/>
</dbReference>
<feature type="domain" description="Glycosyl hydrolase 94 supersandwich" evidence="3">
    <location>
        <begin position="87"/>
        <end position="311"/>
    </location>
</feature>
<dbReference type="InterPro" id="IPR008928">
    <property type="entry name" value="6-hairpin_glycosidase_sf"/>
</dbReference>
<keyword evidence="1" id="KW-0328">Glycosyltransferase</keyword>
<dbReference type="SUPFAM" id="SSF48208">
    <property type="entry name" value="Six-hairpin glycosidases"/>
    <property type="match status" value="1"/>
</dbReference>
<gene>
    <name evidence="5" type="primary">Cep36B</name>
</gene>
<dbReference type="InterPro" id="IPR012341">
    <property type="entry name" value="6hp_glycosidase-like_sf"/>
</dbReference>
<dbReference type="InterPro" id="IPR052047">
    <property type="entry name" value="GH94_Enzymes"/>
</dbReference>
<dbReference type="OMA" id="AYGHKEN"/>
<dbReference type="CDD" id="cd11749">
    <property type="entry name" value="GH94N_LBP_like"/>
    <property type="match status" value="1"/>
</dbReference>
<dbReference type="InterPro" id="IPR033432">
    <property type="entry name" value="GH94_catalytic"/>
</dbReference>
<dbReference type="Gene3D" id="1.50.10.10">
    <property type="match status" value="1"/>
</dbReference>
<keyword evidence="2" id="KW-0808">Transferase</keyword>